<dbReference type="CDD" id="cd08497">
    <property type="entry name" value="MbnE-like"/>
    <property type="match status" value="1"/>
</dbReference>
<dbReference type="GO" id="GO:0030288">
    <property type="term" value="C:outer membrane-bounded periplasmic space"/>
    <property type="evidence" value="ECO:0007669"/>
    <property type="project" value="TreeGrafter"/>
</dbReference>
<dbReference type="InterPro" id="IPR000914">
    <property type="entry name" value="SBP_5_dom"/>
</dbReference>
<evidence type="ECO:0000256" key="3">
    <source>
        <dbReference type="ARBA" id="ARBA00022729"/>
    </source>
</evidence>
<dbReference type="SUPFAM" id="SSF53850">
    <property type="entry name" value="Periplasmic binding protein-like II"/>
    <property type="match status" value="1"/>
</dbReference>
<comment type="similarity">
    <text evidence="2">Belongs to the bacterial solute-binding protein 5 family.</text>
</comment>
<evidence type="ECO:0000256" key="4">
    <source>
        <dbReference type="SAM" id="SignalP"/>
    </source>
</evidence>
<sequence length="645" mass="71966">MMLSQRCGAVRLSHKSITRSVVGKIAGLAAALIVAQSALAQDEIIKSHGYSFFGDLKYPADYEYFDYVNPEAPKGGEISIAVSGTFDSMNPYTRNGRAAALSTVMYESLLGEVLAGAGGLPADVEGELYGLLAESLEYPQDKSWVIFHMRPEAKFSDGTPVTAHDVDFSHNLLLDQGLKSYADFVRKQIPKTEVIDDHTIKFYFADGISRRSLVEQVGTVPVWSKKWFEETGARLDEPRIEVSPGSGPYVIDSIDVNRRVTYRRNLDYWGWDLPINQGRHNFDVIRLEFFADNTAAFEAFKAGEVTYRREPDPKKWASSYDFPAVKRGDIVLEEILDGTPPNMTGIVFNLGSDVLKDKRVRQAIALAFNFEWTNKSLLYGLYDQQRSFSDGTHLEAKGTPDGADLEFLNSLGDLVPEEMLTAEPWVPHESDADRLTSRQNKRQALKLLAEAGWEVADDGVVRNSEGAPLKLNFLFNSSASPTDRAAAENFVSNLKSFGIEANFETVDASQYTKRERDRDYDLVFDGYPSLLGTGTGLVQRFGSEAASYSLFNPAGLSSPLIDEIIDRSLNTNSQEEEDVSIRALDRALRHEFFLIPDGYAPDYWVAYWDMFEHPEVIPPYALGTLDFWWANAEKADALKASGALR</sequence>
<dbReference type="RefSeq" id="WP_370738195.1">
    <property type="nucleotide sequence ID" value="NZ_FWFX01000001.1"/>
</dbReference>
<dbReference type="InterPro" id="IPR030678">
    <property type="entry name" value="Peptide/Ni-bd"/>
</dbReference>
<evidence type="ECO:0000256" key="2">
    <source>
        <dbReference type="ARBA" id="ARBA00005695"/>
    </source>
</evidence>
<evidence type="ECO:0000256" key="1">
    <source>
        <dbReference type="ARBA" id="ARBA00004418"/>
    </source>
</evidence>
<name>A0A1X6Y4I9_9RHOB</name>
<comment type="subcellular location">
    <subcellularLocation>
        <location evidence="1">Periplasm</location>
    </subcellularLocation>
</comment>
<keyword evidence="3 4" id="KW-0732">Signal</keyword>
<dbReference type="AlphaFoldDB" id="A0A1X6Y4I9"/>
<feature type="chain" id="PRO_5012439981" evidence="4">
    <location>
        <begin position="41"/>
        <end position="645"/>
    </location>
</feature>
<gene>
    <name evidence="6" type="primary">oppA</name>
    <name evidence="6" type="ORF">ROA7450_00009</name>
</gene>
<reference evidence="6 7" key="1">
    <citation type="submission" date="2017-03" db="EMBL/GenBank/DDBJ databases">
        <authorList>
            <person name="Afonso C.L."/>
            <person name="Miller P.J."/>
            <person name="Scott M.A."/>
            <person name="Spackman E."/>
            <person name="Goraichik I."/>
            <person name="Dimitrov K.M."/>
            <person name="Suarez D.L."/>
            <person name="Swayne D.E."/>
        </authorList>
    </citation>
    <scope>NUCLEOTIDE SEQUENCE [LARGE SCALE GENOMIC DNA]</scope>
    <source>
        <strain evidence="6 7">CECT 7450</strain>
    </source>
</reference>
<feature type="signal peptide" evidence="4">
    <location>
        <begin position="1"/>
        <end position="40"/>
    </location>
</feature>
<evidence type="ECO:0000313" key="6">
    <source>
        <dbReference type="EMBL" id="SLN10407.1"/>
    </source>
</evidence>
<dbReference type="InterPro" id="IPR039424">
    <property type="entry name" value="SBP_5"/>
</dbReference>
<dbReference type="GO" id="GO:1904680">
    <property type="term" value="F:peptide transmembrane transporter activity"/>
    <property type="evidence" value="ECO:0007669"/>
    <property type="project" value="TreeGrafter"/>
</dbReference>
<dbReference type="EMBL" id="FWFX01000001">
    <property type="protein sequence ID" value="SLN10407.1"/>
    <property type="molecule type" value="Genomic_DNA"/>
</dbReference>
<organism evidence="6 7">
    <name type="scientific">Roseovarius albus</name>
    <dbReference type="NCBI Taxonomy" id="1247867"/>
    <lineage>
        <taxon>Bacteria</taxon>
        <taxon>Pseudomonadati</taxon>
        <taxon>Pseudomonadota</taxon>
        <taxon>Alphaproteobacteria</taxon>
        <taxon>Rhodobacterales</taxon>
        <taxon>Roseobacteraceae</taxon>
        <taxon>Roseovarius</taxon>
    </lineage>
</organism>
<dbReference type="Proteomes" id="UP000193061">
    <property type="component" value="Unassembled WGS sequence"/>
</dbReference>
<dbReference type="Gene3D" id="3.40.190.10">
    <property type="entry name" value="Periplasmic binding protein-like II"/>
    <property type="match status" value="1"/>
</dbReference>
<dbReference type="GO" id="GO:0043190">
    <property type="term" value="C:ATP-binding cassette (ABC) transporter complex"/>
    <property type="evidence" value="ECO:0007669"/>
    <property type="project" value="InterPro"/>
</dbReference>
<dbReference type="PANTHER" id="PTHR30290:SF64">
    <property type="entry name" value="ABC TRANSPORTER PERIPLASMIC BINDING PROTEIN"/>
    <property type="match status" value="1"/>
</dbReference>
<proteinExistence type="inferred from homology"/>
<protein>
    <submittedName>
        <fullName evidence="6">Periplasmic oligopeptide-binding protein</fullName>
    </submittedName>
</protein>
<accession>A0A1X6Y4I9</accession>
<feature type="domain" description="Solute-binding protein family 5" evidence="5">
    <location>
        <begin position="127"/>
        <end position="540"/>
    </location>
</feature>
<evidence type="ECO:0000259" key="5">
    <source>
        <dbReference type="Pfam" id="PF00496"/>
    </source>
</evidence>
<dbReference type="Pfam" id="PF00496">
    <property type="entry name" value="SBP_bac_5"/>
    <property type="match status" value="1"/>
</dbReference>
<keyword evidence="7" id="KW-1185">Reference proteome</keyword>
<dbReference type="PANTHER" id="PTHR30290">
    <property type="entry name" value="PERIPLASMIC BINDING COMPONENT OF ABC TRANSPORTER"/>
    <property type="match status" value="1"/>
</dbReference>
<evidence type="ECO:0000313" key="7">
    <source>
        <dbReference type="Proteomes" id="UP000193061"/>
    </source>
</evidence>
<dbReference type="GO" id="GO:0042884">
    <property type="term" value="P:microcin transport"/>
    <property type="evidence" value="ECO:0007669"/>
    <property type="project" value="TreeGrafter"/>
</dbReference>
<dbReference type="Gene3D" id="3.10.105.10">
    <property type="entry name" value="Dipeptide-binding Protein, Domain 3"/>
    <property type="match status" value="1"/>
</dbReference>
<dbReference type="GO" id="GO:0015833">
    <property type="term" value="P:peptide transport"/>
    <property type="evidence" value="ECO:0007669"/>
    <property type="project" value="TreeGrafter"/>
</dbReference>
<dbReference type="PIRSF" id="PIRSF002741">
    <property type="entry name" value="MppA"/>
    <property type="match status" value="1"/>
</dbReference>